<dbReference type="Pfam" id="PF04760">
    <property type="entry name" value="IF2_N"/>
    <property type="match status" value="2"/>
</dbReference>
<protein>
    <recommendedName>
        <fullName evidence="3 10">Translation initiation factor IF-2</fullName>
    </recommendedName>
</protein>
<dbReference type="CDD" id="cd03702">
    <property type="entry name" value="IF2_mtIF2_II"/>
    <property type="match status" value="1"/>
</dbReference>
<dbReference type="InterPro" id="IPR005225">
    <property type="entry name" value="Small_GTP-bd"/>
</dbReference>
<keyword evidence="5 10" id="KW-0396">Initiation factor</keyword>
<keyword evidence="7 10" id="KW-0648">Protein biosynthesis</keyword>
<evidence type="ECO:0000256" key="8">
    <source>
        <dbReference type="ARBA" id="ARBA00023134"/>
    </source>
</evidence>
<dbReference type="InterPro" id="IPR053905">
    <property type="entry name" value="EF-G-like_DII"/>
</dbReference>
<dbReference type="Pfam" id="PF03144">
    <property type="entry name" value="GTP_EFTU_D2"/>
    <property type="match status" value="1"/>
</dbReference>
<feature type="compositionally biased region" description="Basic residues" evidence="13">
    <location>
        <begin position="79"/>
        <end position="90"/>
    </location>
</feature>
<dbReference type="SUPFAM" id="SSF52540">
    <property type="entry name" value="P-loop containing nucleoside triphosphate hydrolases"/>
    <property type="match status" value="1"/>
</dbReference>
<dbReference type="SUPFAM" id="SSF50447">
    <property type="entry name" value="Translation proteins"/>
    <property type="match status" value="2"/>
</dbReference>
<dbReference type="GO" id="GO:0003743">
    <property type="term" value="F:translation initiation factor activity"/>
    <property type="evidence" value="ECO:0007669"/>
    <property type="project" value="UniProtKB-UniRule"/>
</dbReference>
<dbReference type="InterPro" id="IPR036925">
    <property type="entry name" value="TIF_IF2_dom3_sf"/>
</dbReference>
<keyword evidence="6 10" id="KW-0547">Nucleotide-binding</keyword>
<evidence type="ECO:0000259" key="14">
    <source>
        <dbReference type="PROSITE" id="PS51722"/>
    </source>
</evidence>
<dbReference type="NCBIfam" id="TIGR00231">
    <property type="entry name" value="small_GTP"/>
    <property type="match status" value="1"/>
</dbReference>
<dbReference type="Pfam" id="PF22042">
    <property type="entry name" value="EF-G_D2"/>
    <property type="match status" value="1"/>
</dbReference>
<reference evidence="15" key="1">
    <citation type="journal article" date="2020" name="mSystems">
        <title>Genome- and Community-Level Interaction Insights into Carbon Utilization and Element Cycling Functions of Hydrothermarchaeota in Hydrothermal Sediment.</title>
        <authorList>
            <person name="Zhou Z."/>
            <person name="Liu Y."/>
            <person name="Xu W."/>
            <person name="Pan J."/>
            <person name="Luo Z.H."/>
            <person name="Li M."/>
        </authorList>
    </citation>
    <scope>NUCLEOTIDE SEQUENCE [LARGE SCALE GENOMIC DNA]</scope>
    <source>
        <strain evidence="15">HyVt-237</strain>
    </source>
</reference>
<dbReference type="GO" id="GO:0005829">
    <property type="term" value="C:cytosol"/>
    <property type="evidence" value="ECO:0007669"/>
    <property type="project" value="TreeGrafter"/>
</dbReference>
<sequence length="710" mass="79221">MSKDKGKKRVADLANQLGLSNKALISLLKELGFNIRSPMSPVSEDMEKAVRRKIEETKREHQASLERKKKIWGETTQSKKPKQGERKRKRFDREKIHERVKETLAQIERGQAKPKRKKTYREKSREVVEEKRVLKIPGKLTVGELARMLGVEATELIKRALEHGIIATINQALDIESIMVLSEEFGYEIEVGEEEILEEIPEEEEELEPRPPVVTVMGHVDHGKTTLLDYIRKTNVAMKEAGAITQHIGAYTAEYQGHKITFIDTPGHEAFTALRQRGANATDIVILVVAATEGVKPQTIEAINHARAARVPIIVAINKMDLPEADPEKVKRQLAEQGLIPEEWGGDTMMVEISAKTGQGVDTLLEAVLLKAEELNLRAPYKGRARGIILESRLDRGKGPVATVLVQRGTLKVGDALVAGTSYGRVRAMYDEWGNRLKEITPSTPALVQGFEELPTAGDIFYVVDTEKEARRIAEEKKELKKTQISRGEIMMTARRLQEKILAGELKELPIVVKADCQGSLEAIGDVLSQMVFEEIKARVIHQGIGNVTESDVLLASASEGIIVAFNVGIEANARQLAKSEGVLIKTYKVIYELIDDVRNILAGLLEPEIREVSLGQAEVRETFKIPKIGTVAGCYVLQGVIQRDALARVRRDGEVIFEGRIASLKRFKEDVREVQAGYECGIRLEGFDKIKVGDIIEAFKKEEVKKELV</sequence>
<dbReference type="InterPro" id="IPR000795">
    <property type="entry name" value="T_Tr_GTP-bd_dom"/>
</dbReference>
<dbReference type="SUPFAM" id="SSF52156">
    <property type="entry name" value="Initiation factor IF2/eIF5b, domain 3"/>
    <property type="match status" value="1"/>
</dbReference>
<dbReference type="Gene3D" id="3.40.50.300">
    <property type="entry name" value="P-loop containing nucleotide triphosphate hydrolases"/>
    <property type="match status" value="1"/>
</dbReference>
<comment type="subcellular location">
    <subcellularLocation>
        <location evidence="1 10 12">Cytoplasm</location>
    </subcellularLocation>
</comment>
<evidence type="ECO:0000256" key="6">
    <source>
        <dbReference type="ARBA" id="ARBA00022741"/>
    </source>
</evidence>
<dbReference type="InterPro" id="IPR004161">
    <property type="entry name" value="EFTu-like_2"/>
</dbReference>
<evidence type="ECO:0000256" key="5">
    <source>
        <dbReference type="ARBA" id="ARBA00022540"/>
    </source>
</evidence>
<dbReference type="InterPro" id="IPR006847">
    <property type="entry name" value="IF2_N"/>
</dbReference>
<dbReference type="FunFam" id="2.40.30.10:FF:000054">
    <property type="entry name" value="Translation initiation factor IF-2"/>
    <property type="match status" value="1"/>
</dbReference>
<evidence type="ECO:0000256" key="2">
    <source>
        <dbReference type="ARBA" id="ARBA00007733"/>
    </source>
</evidence>
<comment type="function">
    <text evidence="9 10 11">One of the essential components for the initiation of protein synthesis. Protects formylmethionyl-tRNA from spontaneous hydrolysis and promotes its binding to the 30S ribosomal subunits. Also involved in the hydrolysis of GTP during the formation of the 70S ribosomal complex.</text>
</comment>
<keyword evidence="8 10" id="KW-0342">GTP-binding</keyword>
<dbReference type="HAMAP" id="MF_00100_B">
    <property type="entry name" value="IF_2_B"/>
    <property type="match status" value="1"/>
</dbReference>
<dbReference type="PROSITE" id="PS51722">
    <property type="entry name" value="G_TR_2"/>
    <property type="match status" value="1"/>
</dbReference>
<keyword evidence="4 10" id="KW-0963">Cytoplasm</keyword>
<dbReference type="Pfam" id="PF00009">
    <property type="entry name" value="GTP_EFTU"/>
    <property type="match status" value="1"/>
</dbReference>
<dbReference type="PANTHER" id="PTHR43381">
    <property type="entry name" value="TRANSLATION INITIATION FACTOR IF-2-RELATED"/>
    <property type="match status" value="1"/>
</dbReference>
<feature type="binding site" evidence="10">
    <location>
        <begin position="218"/>
        <end position="225"/>
    </location>
    <ligand>
        <name>GTP</name>
        <dbReference type="ChEBI" id="CHEBI:37565"/>
    </ligand>
</feature>
<dbReference type="InterPro" id="IPR015760">
    <property type="entry name" value="TIF_IF2"/>
</dbReference>
<dbReference type="Gene3D" id="2.40.30.10">
    <property type="entry name" value="Translation factors"/>
    <property type="match status" value="2"/>
</dbReference>
<dbReference type="Gene3D" id="3.40.50.10050">
    <property type="entry name" value="Translation initiation factor IF- 2, domain 3"/>
    <property type="match status" value="1"/>
</dbReference>
<evidence type="ECO:0000256" key="11">
    <source>
        <dbReference type="RuleBase" id="RU000644"/>
    </source>
</evidence>
<evidence type="ECO:0000256" key="7">
    <source>
        <dbReference type="ARBA" id="ARBA00022917"/>
    </source>
</evidence>
<dbReference type="InterPro" id="IPR027417">
    <property type="entry name" value="P-loop_NTPase"/>
</dbReference>
<gene>
    <name evidence="10" type="primary">infB</name>
    <name evidence="15" type="ORF">ENG67_04220</name>
</gene>
<dbReference type="NCBIfam" id="TIGR00487">
    <property type="entry name" value="IF-2"/>
    <property type="match status" value="1"/>
</dbReference>
<evidence type="ECO:0000256" key="12">
    <source>
        <dbReference type="RuleBase" id="RU000645"/>
    </source>
</evidence>
<accession>A0A7C1B3Z7</accession>
<feature type="binding site" evidence="10">
    <location>
        <begin position="264"/>
        <end position="268"/>
    </location>
    <ligand>
        <name>GTP</name>
        <dbReference type="ChEBI" id="CHEBI:37565"/>
    </ligand>
</feature>
<proteinExistence type="inferred from homology"/>
<feature type="binding site" evidence="10">
    <location>
        <begin position="318"/>
        <end position="321"/>
    </location>
    <ligand>
        <name>GTP</name>
        <dbReference type="ChEBI" id="CHEBI:37565"/>
    </ligand>
</feature>
<dbReference type="InterPro" id="IPR044145">
    <property type="entry name" value="IF2_II"/>
</dbReference>
<evidence type="ECO:0000256" key="13">
    <source>
        <dbReference type="SAM" id="MobiDB-lite"/>
    </source>
</evidence>
<dbReference type="Proteomes" id="UP000885931">
    <property type="component" value="Unassembled WGS sequence"/>
</dbReference>
<dbReference type="AlphaFoldDB" id="A0A7C1B3Z7"/>
<feature type="region of interest" description="Disordered" evidence="13">
    <location>
        <begin position="37"/>
        <end position="95"/>
    </location>
</feature>
<dbReference type="FunFam" id="3.40.50.300:FF:000019">
    <property type="entry name" value="Translation initiation factor IF-2"/>
    <property type="match status" value="1"/>
</dbReference>
<feature type="region of interest" description="G-domain" evidence="10">
    <location>
        <begin position="212"/>
        <end position="360"/>
    </location>
</feature>
<feature type="compositionally biased region" description="Basic and acidic residues" evidence="13">
    <location>
        <begin position="45"/>
        <end position="66"/>
    </location>
</feature>
<evidence type="ECO:0000256" key="1">
    <source>
        <dbReference type="ARBA" id="ARBA00004496"/>
    </source>
</evidence>
<dbReference type="FunFam" id="2.40.30.10:FF:000008">
    <property type="entry name" value="Translation initiation factor IF-2"/>
    <property type="match status" value="1"/>
</dbReference>
<dbReference type="GO" id="GO:0005525">
    <property type="term" value="F:GTP binding"/>
    <property type="evidence" value="ECO:0007669"/>
    <property type="project" value="UniProtKB-KW"/>
</dbReference>
<dbReference type="PROSITE" id="PS01176">
    <property type="entry name" value="IF2"/>
    <property type="match status" value="1"/>
</dbReference>
<dbReference type="InterPro" id="IPR000178">
    <property type="entry name" value="TF_IF2_bacterial-like"/>
</dbReference>
<dbReference type="CDD" id="cd01887">
    <property type="entry name" value="IF2_eIF5B"/>
    <property type="match status" value="1"/>
</dbReference>
<dbReference type="InterPro" id="IPR009000">
    <property type="entry name" value="Transl_B-barrel_sf"/>
</dbReference>
<dbReference type="InterPro" id="IPR023115">
    <property type="entry name" value="TIF_IF2_dom3"/>
</dbReference>
<evidence type="ECO:0000256" key="4">
    <source>
        <dbReference type="ARBA" id="ARBA00022490"/>
    </source>
</evidence>
<comment type="similarity">
    <text evidence="2 10 11">Belongs to the TRAFAC class translation factor GTPase superfamily. Classic translation factor GTPase family. IF-2 subfamily.</text>
</comment>
<dbReference type="CDD" id="cd03692">
    <property type="entry name" value="mtIF2_IVc"/>
    <property type="match status" value="1"/>
</dbReference>
<dbReference type="FunFam" id="3.40.50.10050:FF:000001">
    <property type="entry name" value="Translation initiation factor IF-2"/>
    <property type="match status" value="1"/>
</dbReference>
<comment type="caution">
    <text evidence="15">The sequence shown here is derived from an EMBL/GenBank/DDBJ whole genome shotgun (WGS) entry which is preliminary data.</text>
</comment>
<dbReference type="PANTHER" id="PTHR43381:SF5">
    <property type="entry name" value="TR-TYPE G DOMAIN-CONTAINING PROTEIN"/>
    <property type="match status" value="1"/>
</dbReference>
<name>A0A7C1B3Z7_UNCW3</name>
<dbReference type="EMBL" id="DRBW01000168">
    <property type="protein sequence ID" value="HDM90399.1"/>
    <property type="molecule type" value="Genomic_DNA"/>
</dbReference>
<dbReference type="GO" id="GO:0003924">
    <property type="term" value="F:GTPase activity"/>
    <property type="evidence" value="ECO:0007669"/>
    <property type="project" value="UniProtKB-UniRule"/>
</dbReference>
<evidence type="ECO:0000256" key="3">
    <source>
        <dbReference type="ARBA" id="ARBA00020675"/>
    </source>
</evidence>
<dbReference type="Pfam" id="PF11987">
    <property type="entry name" value="IF-2"/>
    <property type="match status" value="1"/>
</dbReference>
<evidence type="ECO:0000256" key="10">
    <source>
        <dbReference type="HAMAP-Rule" id="MF_00100"/>
    </source>
</evidence>
<organism evidence="15">
    <name type="scientific">candidate division WOR-3 bacterium</name>
    <dbReference type="NCBI Taxonomy" id="2052148"/>
    <lineage>
        <taxon>Bacteria</taxon>
        <taxon>Bacteria division WOR-3</taxon>
    </lineage>
</organism>
<evidence type="ECO:0000256" key="9">
    <source>
        <dbReference type="ARBA" id="ARBA00025162"/>
    </source>
</evidence>
<feature type="domain" description="Tr-type G" evidence="14">
    <location>
        <begin position="209"/>
        <end position="376"/>
    </location>
</feature>
<evidence type="ECO:0000313" key="15">
    <source>
        <dbReference type="EMBL" id="HDM90399.1"/>
    </source>
</evidence>
<dbReference type="Gene3D" id="1.10.10.2480">
    <property type="match status" value="1"/>
</dbReference>